<reference evidence="3" key="2">
    <citation type="submission" date="2010-04" db="EMBL/GenBank/DDBJ databases">
        <authorList>
            <person name="Buell R."/>
            <person name="Hamilton J."/>
            <person name="Hostetler J."/>
        </authorList>
    </citation>
    <scope>NUCLEOTIDE SEQUENCE [LARGE SCALE GENOMIC DNA]</scope>
    <source>
        <strain evidence="3">DAOM:BR144</strain>
    </source>
</reference>
<dbReference type="InterPro" id="IPR015424">
    <property type="entry name" value="PyrdxlP-dep_Trfase"/>
</dbReference>
<dbReference type="eggNOG" id="KOG0634">
    <property type="taxonomic scope" value="Eukaryota"/>
</dbReference>
<dbReference type="InterPro" id="IPR004839">
    <property type="entry name" value="Aminotransferase_I/II_large"/>
</dbReference>
<dbReference type="VEuPathDB" id="FungiDB:PYU1_G008696"/>
<dbReference type="InParanoid" id="K3WUR6"/>
<dbReference type="Gene3D" id="3.40.640.10">
    <property type="entry name" value="Type I PLP-dependent aspartate aminotransferase-like (Major domain)"/>
    <property type="match status" value="1"/>
</dbReference>
<dbReference type="PANTHER" id="PTHR42858:SF1">
    <property type="entry name" value="LD15494P"/>
    <property type="match status" value="1"/>
</dbReference>
<keyword evidence="3" id="KW-1185">Reference proteome</keyword>
<dbReference type="GO" id="GO:0030170">
    <property type="term" value="F:pyridoxal phosphate binding"/>
    <property type="evidence" value="ECO:0007669"/>
    <property type="project" value="InterPro"/>
</dbReference>
<evidence type="ECO:0000259" key="1">
    <source>
        <dbReference type="Pfam" id="PF00155"/>
    </source>
</evidence>
<dbReference type="SUPFAM" id="SSF53383">
    <property type="entry name" value="PLP-dependent transferases"/>
    <property type="match status" value="1"/>
</dbReference>
<protein>
    <recommendedName>
        <fullName evidence="1">Aminotransferase class I/classII large domain-containing protein</fullName>
    </recommendedName>
</protein>
<evidence type="ECO:0000313" key="2">
    <source>
        <dbReference type="EnsemblProtists" id="PYU1_T008713"/>
    </source>
</evidence>
<dbReference type="PANTHER" id="PTHR42858">
    <property type="entry name" value="AMINOTRANSFERASE"/>
    <property type="match status" value="1"/>
</dbReference>
<dbReference type="CDD" id="cd00609">
    <property type="entry name" value="AAT_like"/>
    <property type="match status" value="1"/>
</dbReference>
<dbReference type="HOGENOM" id="CLU_017584_0_6_1"/>
<dbReference type="Gene3D" id="3.90.1150.10">
    <property type="entry name" value="Aspartate Aminotransferase, domain 1"/>
    <property type="match status" value="1"/>
</dbReference>
<dbReference type="OMA" id="MIALDSM"/>
<dbReference type="STRING" id="431595.K3WUR6"/>
<dbReference type="InterPro" id="IPR015421">
    <property type="entry name" value="PyrdxlP-dep_Trfase_major"/>
</dbReference>
<dbReference type="InterPro" id="IPR015422">
    <property type="entry name" value="PyrdxlP-dep_Trfase_small"/>
</dbReference>
<dbReference type="AlphaFoldDB" id="K3WUR6"/>
<evidence type="ECO:0000313" key="3">
    <source>
        <dbReference type="Proteomes" id="UP000019132"/>
    </source>
</evidence>
<dbReference type="Proteomes" id="UP000019132">
    <property type="component" value="Unassembled WGS sequence"/>
</dbReference>
<dbReference type="GO" id="GO:0047536">
    <property type="term" value="F:2-aminoadipate transaminase activity"/>
    <property type="evidence" value="ECO:0007669"/>
    <property type="project" value="TreeGrafter"/>
</dbReference>
<dbReference type="EMBL" id="GL376558">
    <property type="status" value="NOT_ANNOTATED_CDS"/>
    <property type="molecule type" value="Genomic_DNA"/>
</dbReference>
<dbReference type="Pfam" id="PF00155">
    <property type="entry name" value="Aminotran_1_2"/>
    <property type="match status" value="1"/>
</dbReference>
<feature type="domain" description="Aminotransferase class I/classII large" evidence="1">
    <location>
        <begin position="62"/>
        <end position="397"/>
    </location>
</feature>
<reference evidence="3" key="1">
    <citation type="journal article" date="2010" name="Genome Biol.">
        <title>Genome sequence of the necrotrophic plant pathogen Pythium ultimum reveals original pathogenicity mechanisms and effector repertoire.</title>
        <authorList>
            <person name="Levesque C.A."/>
            <person name="Brouwer H."/>
            <person name="Cano L."/>
            <person name="Hamilton J.P."/>
            <person name="Holt C."/>
            <person name="Huitema E."/>
            <person name="Raffaele S."/>
            <person name="Robideau G.P."/>
            <person name="Thines M."/>
            <person name="Win J."/>
            <person name="Zerillo M.M."/>
            <person name="Beakes G.W."/>
            <person name="Boore J.L."/>
            <person name="Busam D."/>
            <person name="Dumas B."/>
            <person name="Ferriera S."/>
            <person name="Fuerstenberg S.I."/>
            <person name="Gachon C.M."/>
            <person name="Gaulin E."/>
            <person name="Govers F."/>
            <person name="Grenville-Briggs L."/>
            <person name="Horner N."/>
            <person name="Hostetler J."/>
            <person name="Jiang R.H."/>
            <person name="Johnson J."/>
            <person name="Krajaejun T."/>
            <person name="Lin H."/>
            <person name="Meijer H.J."/>
            <person name="Moore B."/>
            <person name="Morris P."/>
            <person name="Phuntmart V."/>
            <person name="Puiu D."/>
            <person name="Shetty J."/>
            <person name="Stajich J.E."/>
            <person name="Tripathy S."/>
            <person name="Wawra S."/>
            <person name="van West P."/>
            <person name="Whitty B.R."/>
            <person name="Coutinho P.M."/>
            <person name="Henrissat B."/>
            <person name="Martin F."/>
            <person name="Thomas P.D."/>
            <person name="Tyler B.M."/>
            <person name="De Vries R.P."/>
            <person name="Kamoun S."/>
            <person name="Yandell M."/>
            <person name="Tisserat N."/>
            <person name="Buell C.R."/>
        </authorList>
    </citation>
    <scope>NUCLEOTIDE SEQUENCE</scope>
    <source>
        <strain evidence="3">DAOM:BR144</strain>
    </source>
</reference>
<reference evidence="2" key="3">
    <citation type="submission" date="2015-02" db="UniProtKB">
        <authorList>
            <consortium name="EnsemblProtists"/>
        </authorList>
    </citation>
    <scope>IDENTIFICATION</scope>
    <source>
        <strain evidence="2">DAOM BR144</strain>
    </source>
</reference>
<accession>K3WUR6</accession>
<sequence>MAALAVRRAFLASRTSALEGPRNRAQLLCVALSSRFSTSSAAASEVTTVQSSPYAQTHTTADIINFGIGQPSPSLLPLELFQKATKYRFQDGQDNALFQYGAGKGYEGFRQDLAAFLSGTQADPIDPDALLITAGNSQAISHAAMAFSRHNKRVFVEEPTYFLSHDIFRELGLELTSVPVDAHGLDVDALEKRLEAGDIPAFIYTIPFFHNPTGAVLSEARRKRLVTLADTFDFHVISDEPYNLLTLDTKTKPYASLASYDTSGRVVSLGSFSKILAPGLRLGWAQSSKETIQALSSVGTIRSGGGQNPITAGIVHSVLQLNLLAPHIEMLQRVFMSRKATLCSALRELCPECAFVEPAGGYFVWVQLPDSVDVELLFAEASTHHGVAFTPGTRCSLGPQAAAAAPSTRDAQAVEVEKTEATQAPVAAMMSRFVRLSFAFYSDDEIRVGVQRLQTALRVIQSTSH</sequence>
<organism evidence="2 3">
    <name type="scientific">Globisporangium ultimum (strain ATCC 200006 / CBS 805.95 / DAOM BR144)</name>
    <name type="common">Pythium ultimum</name>
    <dbReference type="NCBI Taxonomy" id="431595"/>
    <lineage>
        <taxon>Eukaryota</taxon>
        <taxon>Sar</taxon>
        <taxon>Stramenopiles</taxon>
        <taxon>Oomycota</taxon>
        <taxon>Peronosporomycetes</taxon>
        <taxon>Pythiales</taxon>
        <taxon>Pythiaceae</taxon>
        <taxon>Globisporangium</taxon>
    </lineage>
</organism>
<dbReference type="EnsemblProtists" id="PYU1_T008713">
    <property type="protein sequence ID" value="PYU1_T008713"/>
    <property type="gene ID" value="PYU1_G008696"/>
</dbReference>
<name>K3WUR6_GLOUD</name>
<proteinExistence type="predicted"/>